<reference evidence="2 3" key="1">
    <citation type="submission" date="2019-06" db="EMBL/GenBank/DDBJ databases">
        <authorList>
            <person name="Srinivasan S."/>
        </authorList>
    </citation>
    <scope>NUCLEOTIDE SEQUENCE [LARGE SCALE GENOMIC DNA]</scope>
    <source>
        <strain evidence="2 3">17J68-5</strain>
    </source>
</reference>
<dbReference type="EMBL" id="CP040896">
    <property type="protein sequence ID" value="QDA58979.1"/>
    <property type="molecule type" value="Genomic_DNA"/>
</dbReference>
<evidence type="ECO:0000313" key="3">
    <source>
        <dbReference type="Proteomes" id="UP000305398"/>
    </source>
</evidence>
<feature type="transmembrane region" description="Helical" evidence="1">
    <location>
        <begin position="12"/>
        <end position="30"/>
    </location>
</feature>
<dbReference type="RefSeq" id="WP_139514054.1">
    <property type="nucleotide sequence ID" value="NZ_CP040896.1"/>
</dbReference>
<evidence type="ECO:0000256" key="1">
    <source>
        <dbReference type="SAM" id="Phobius"/>
    </source>
</evidence>
<keyword evidence="1" id="KW-1133">Transmembrane helix</keyword>
<evidence type="ECO:0000313" key="2">
    <source>
        <dbReference type="EMBL" id="QDA58979.1"/>
    </source>
</evidence>
<organism evidence="2 3">
    <name type="scientific">Hymenobacter jejuensis</name>
    <dbReference type="NCBI Taxonomy" id="2502781"/>
    <lineage>
        <taxon>Bacteria</taxon>
        <taxon>Pseudomonadati</taxon>
        <taxon>Bacteroidota</taxon>
        <taxon>Cytophagia</taxon>
        <taxon>Cytophagales</taxon>
        <taxon>Hymenobacteraceae</taxon>
        <taxon>Hymenobacter</taxon>
    </lineage>
</organism>
<feature type="transmembrane region" description="Helical" evidence="1">
    <location>
        <begin position="81"/>
        <end position="102"/>
    </location>
</feature>
<dbReference type="Proteomes" id="UP000305398">
    <property type="component" value="Chromosome"/>
</dbReference>
<accession>A0A5B7ZVY8</accession>
<sequence length="135" mass="15001">MTSSTAYFEGDFAAFSAVLSGFIGFGVAGAPQLSASWGGLRNDQVRVGKYNLTSYLPRYFLGCTLMRMLQAPIFKTIGRAALTAIAFYYTFVFINLGTIWIFDRGIVIELGLVFVYLLVIFWSNGQIASFFKKRA</sequence>
<protein>
    <submittedName>
        <fullName evidence="2">Uncharacterized protein</fullName>
    </submittedName>
</protein>
<keyword evidence="1" id="KW-0812">Transmembrane</keyword>
<proteinExistence type="predicted"/>
<name>A0A5B7ZVY8_9BACT</name>
<gene>
    <name evidence="2" type="ORF">FHG12_02160</name>
</gene>
<feature type="transmembrane region" description="Helical" evidence="1">
    <location>
        <begin position="108"/>
        <end position="131"/>
    </location>
</feature>
<keyword evidence="1" id="KW-0472">Membrane</keyword>
<dbReference type="KEGG" id="hyj:FHG12_02160"/>
<dbReference type="AlphaFoldDB" id="A0A5B7ZVY8"/>
<keyword evidence="3" id="KW-1185">Reference proteome</keyword>